<dbReference type="RefSeq" id="WP_167986554.1">
    <property type="nucleotide sequence ID" value="NZ_JAATEJ010000033.1"/>
</dbReference>
<sequence length="66" mass="6895">MKEAGRTPGLRVPLRRSAEPPGFLLLFGPTSSRIERITDAQAMTLLSDLARALGLALSGPTGAPPP</sequence>
<comment type="caution">
    <text evidence="1">The sequence shown here is derived from an EMBL/GenBank/DDBJ whole genome shotgun (WGS) entry which is preliminary data.</text>
</comment>
<evidence type="ECO:0000313" key="2">
    <source>
        <dbReference type="Proteomes" id="UP000734511"/>
    </source>
</evidence>
<organism evidence="1 2">
    <name type="scientific">Actinacidiphila epipremni</name>
    <dbReference type="NCBI Taxonomy" id="2053013"/>
    <lineage>
        <taxon>Bacteria</taxon>
        <taxon>Bacillati</taxon>
        <taxon>Actinomycetota</taxon>
        <taxon>Actinomycetes</taxon>
        <taxon>Kitasatosporales</taxon>
        <taxon>Streptomycetaceae</taxon>
        <taxon>Actinacidiphila</taxon>
    </lineage>
</organism>
<evidence type="ECO:0008006" key="3">
    <source>
        <dbReference type="Google" id="ProtNLM"/>
    </source>
</evidence>
<accession>A0ABX0ZUY4</accession>
<dbReference type="EMBL" id="JAATEJ010000033">
    <property type="protein sequence ID" value="NJP47725.1"/>
    <property type="molecule type" value="Genomic_DNA"/>
</dbReference>
<protein>
    <recommendedName>
        <fullName evidence="3">IclR-ED domain-containing protein</fullName>
    </recommendedName>
</protein>
<evidence type="ECO:0000313" key="1">
    <source>
        <dbReference type="EMBL" id="NJP47725.1"/>
    </source>
</evidence>
<keyword evidence="2" id="KW-1185">Reference proteome</keyword>
<name>A0ABX0ZUY4_9ACTN</name>
<proteinExistence type="predicted"/>
<reference evidence="1 2" key="1">
    <citation type="submission" date="2020-03" db="EMBL/GenBank/DDBJ databases">
        <title>WGS of actinomycetes isolated from Thailand.</title>
        <authorList>
            <person name="Thawai C."/>
        </authorList>
    </citation>
    <scope>NUCLEOTIDE SEQUENCE [LARGE SCALE GENOMIC DNA]</scope>
    <source>
        <strain evidence="1 2">PRB2-1</strain>
    </source>
</reference>
<dbReference type="Proteomes" id="UP000734511">
    <property type="component" value="Unassembled WGS sequence"/>
</dbReference>
<gene>
    <name evidence="1" type="ORF">HCN08_30605</name>
</gene>